<dbReference type="EMBL" id="NUHO01000027">
    <property type="protein sequence ID" value="PGM96021.1"/>
    <property type="molecule type" value="Genomic_DNA"/>
</dbReference>
<reference evidence="1 2" key="1">
    <citation type="submission" date="2017-09" db="EMBL/GenBank/DDBJ databases">
        <title>Large-scale bioinformatics analysis of Bacillus genomes uncovers conserved roles of natural products in bacterial physiology.</title>
        <authorList>
            <consortium name="Agbiome Team Llc"/>
            <person name="Bleich R.M."/>
            <person name="Grubbs K.J."/>
            <person name="Santa Maria K.C."/>
            <person name="Allen S.E."/>
            <person name="Farag S."/>
            <person name="Shank E.A."/>
            <person name="Bowers A."/>
        </authorList>
    </citation>
    <scope>NUCLEOTIDE SEQUENCE [LARGE SCALE GENOMIC DNA]</scope>
    <source>
        <strain evidence="1 2">AFS053130</strain>
    </source>
</reference>
<evidence type="ECO:0000313" key="1">
    <source>
        <dbReference type="EMBL" id="PGM96021.1"/>
    </source>
</evidence>
<accession>A0A2B9E9G9</accession>
<organism evidence="1 2">
    <name type="scientific">Bacillus cereus</name>
    <dbReference type="NCBI Taxonomy" id="1396"/>
    <lineage>
        <taxon>Bacteria</taxon>
        <taxon>Bacillati</taxon>
        <taxon>Bacillota</taxon>
        <taxon>Bacilli</taxon>
        <taxon>Bacillales</taxon>
        <taxon>Bacillaceae</taxon>
        <taxon>Bacillus</taxon>
        <taxon>Bacillus cereus group</taxon>
    </lineage>
</organism>
<protein>
    <submittedName>
        <fullName evidence="1">Uncharacterized protein</fullName>
    </submittedName>
</protein>
<gene>
    <name evidence="1" type="ORF">CN958_05275</name>
</gene>
<dbReference type="AlphaFoldDB" id="A0A2B9E9G9"/>
<dbReference type="RefSeq" id="WP_098776115.1">
    <property type="nucleotide sequence ID" value="NZ_NUHO01000027.1"/>
</dbReference>
<sequence>MKYFEFDKHEYWALVVAESVDVACEIYVEEVAGESAEQVKEEGDPKEVDSISAFTGYAKAVLTESDSQSNEEIQKTFDSLRNTTILITSEFA</sequence>
<name>A0A2B9E9G9_BACCE</name>
<proteinExistence type="predicted"/>
<dbReference type="Proteomes" id="UP000222054">
    <property type="component" value="Unassembled WGS sequence"/>
</dbReference>
<comment type="caution">
    <text evidence="1">The sequence shown here is derived from an EMBL/GenBank/DDBJ whole genome shotgun (WGS) entry which is preliminary data.</text>
</comment>
<evidence type="ECO:0000313" key="2">
    <source>
        <dbReference type="Proteomes" id="UP000222054"/>
    </source>
</evidence>